<dbReference type="WBParaSite" id="nOo.2.0.1.t07401-RA">
    <property type="protein sequence ID" value="nOo.2.0.1.t07401-RA"/>
    <property type="gene ID" value="nOo.2.0.1.g07401"/>
</dbReference>
<evidence type="ECO:0000313" key="12">
    <source>
        <dbReference type="WBParaSite" id="nOo.2.0.1.t07401-RA"/>
    </source>
</evidence>
<dbReference type="OrthoDB" id="3225452at2759"/>
<dbReference type="GO" id="GO:0000978">
    <property type="term" value="F:RNA polymerase II cis-regulatory region sequence-specific DNA binding"/>
    <property type="evidence" value="ECO:0007669"/>
    <property type="project" value="TreeGrafter"/>
</dbReference>
<sequence length="250" mass="28095">MADMIGERNFVIDISTPETLERDFYAWLYGEEKTSGRHLERLPPIDDLAFGGRDSFSSPDDLSDGGSFADSPPSSTSSESNDYRSSSESEQRRESVSSCPSRSSGTNQLGRIYSPGLPLSMSEREQIVSLYKSGWKICDISKRLCITHSCVSKILNRYRTTGSVKPKDAKEGRTESPLVTAIRDYRMRLGMSRQAEIREQLIADGICSRENAPSRSSINHPVQWRSDVAYVTTLENVDNWQRSAQYNVEN</sequence>
<keyword evidence="7" id="KW-0539">Nucleus</keyword>
<dbReference type="InterPro" id="IPR001523">
    <property type="entry name" value="Paired_dom"/>
</dbReference>
<proteinExistence type="predicted"/>
<organism evidence="12">
    <name type="scientific">Onchocerca ochengi</name>
    <name type="common">Filarial nematode worm</name>
    <dbReference type="NCBI Taxonomy" id="42157"/>
    <lineage>
        <taxon>Eukaryota</taxon>
        <taxon>Metazoa</taxon>
        <taxon>Ecdysozoa</taxon>
        <taxon>Nematoda</taxon>
        <taxon>Chromadorea</taxon>
        <taxon>Rhabditida</taxon>
        <taxon>Spirurina</taxon>
        <taxon>Spiruromorpha</taxon>
        <taxon>Filarioidea</taxon>
        <taxon>Onchocercidae</taxon>
        <taxon>Onchocerca</taxon>
    </lineage>
</organism>
<dbReference type="PANTHER" id="PTHR45636">
    <property type="entry name" value="PAIRED BOX PROTEIN PAX-6-RELATED-RELATED"/>
    <property type="match status" value="1"/>
</dbReference>
<dbReference type="PROSITE" id="PS51057">
    <property type="entry name" value="PAIRED_2"/>
    <property type="match status" value="1"/>
</dbReference>
<evidence type="ECO:0000256" key="4">
    <source>
        <dbReference type="ARBA" id="ARBA00023015"/>
    </source>
</evidence>
<accession>A0A182EH27</accession>
<protein>
    <submittedName>
        <fullName evidence="12">Paired domain-containing protein</fullName>
    </submittedName>
</protein>
<dbReference type="SUPFAM" id="SSF46689">
    <property type="entry name" value="Homeodomain-like"/>
    <property type="match status" value="1"/>
</dbReference>
<keyword evidence="3" id="KW-0563">Paired box</keyword>
<keyword evidence="6" id="KW-0804">Transcription</keyword>
<evidence type="ECO:0000256" key="7">
    <source>
        <dbReference type="ARBA" id="ARBA00023242"/>
    </source>
</evidence>
<feature type="compositionally biased region" description="Basic and acidic residues" evidence="8">
    <location>
        <begin position="81"/>
        <end position="95"/>
    </location>
</feature>
<reference evidence="12" key="1">
    <citation type="submission" date="2016-06" db="UniProtKB">
        <authorList>
            <consortium name="WormBaseParasite"/>
        </authorList>
    </citation>
    <scope>IDENTIFICATION</scope>
</reference>
<dbReference type="GO" id="GO:0000981">
    <property type="term" value="F:DNA-binding transcription factor activity, RNA polymerase II-specific"/>
    <property type="evidence" value="ECO:0007669"/>
    <property type="project" value="TreeGrafter"/>
</dbReference>
<dbReference type="GO" id="GO:0005634">
    <property type="term" value="C:nucleus"/>
    <property type="evidence" value="ECO:0007669"/>
    <property type="project" value="UniProtKB-SubCell"/>
</dbReference>
<dbReference type="PRINTS" id="PR00027">
    <property type="entry name" value="PAIREDBOX"/>
</dbReference>
<keyword evidence="5" id="KW-0238">DNA-binding</keyword>
<dbReference type="InterPro" id="IPR043565">
    <property type="entry name" value="PAX_fam"/>
</dbReference>
<evidence type="ECO:0000256" key="3">
    <source>
        <dbReference type="ARBA" id="ARBA00022724"/>
    </source>
</evidence>
<keyword evidence="2" id="KW-0217">Developmental protein</keyword>
<reference evidence="10 11" key="2">
    <citation type="submission" date="2018-08" db="EMBL/GenBank/DDBJ databases">
        <authorList>
            <person name="Laetsch R D."/>
            <person name="Stevens L."/>
            <person name="Kumar S."/>
            <person name="Blaxter L. M."/>
        </authorList>
    </citation>
    <scope>NUCLEOTIDE SEQUENCE [LARGE SCALE GENOMIC DNA]</scope>
</reference>
<evidence type="ECO:0000256" key="2">
    <source>
        <dbReference type="ARBA" id="ARBA00022473"/>
    </source>
</evidence>
<dbReference type="Proteomes" id="UP000271087">
    <property type="component" value="Unassembled WGS sequence"/>
</dbReference>
<feature type="domain" description="Paired" evidence="9">
    <location>
        <begin position="102"/>
        <end position="225"/>
    </location>
</feature>
<dbReference type="EMBL" id="UYRW01002627">
    <property type="protein sequence ID" value="VDK86083.1"/>
    <property type="molecule type" value="Genomic_DNA"/>
</dbReference>
<evidence type="ECO:0000256" key="8">
    <source>
        <dbReference type="SAM" id="MobiDB-lite"/>
    </source>
</evidence>
<dbReference type="SMART" id="SM00351">
    <property type="entry name" value="PAX"/>
    <property type="match status" value="1"/>
</dbReference>
<dbReference type="Gene3D" id="1.10.10.10">
    <property type="entry name" value="Winged helix-like DNA-binding domain superfamily/Winged helix DNA-binding domain"/>
    <property type="match status" value="2"/>
</dbReference>
<dbReference type="InterPro" id="IPR036388">
    <property type="entry name" value="WH-like_DNA-bd_sf"/>
</dbReference>
<comment type="subcellular location">
    <subcellularLocation>
        <location evidence="1">Nucleus</location>
    </subcellularLocation>
</comment>
<keyword evidence="11" id="KW-1185">Reference proteome</keyword>
<keyword evidence="4" id="KW-0805">Transcription regulation</keyword>
<dbReference type="InterPro" id="IPR009057">
    <property type="entry name" value="Homeodomain-like_sf"/>
</dbReference>
<evidence type="ECO:0000313" key="10">
    <source>
        <dbReference type="EMBL" id="VDK86083.1"/>
    </source>
</evidence>
<gene>
    <name evidence="10" type="ORF">NOO_LOCUS7401</name>
</gene>
<feature type="region of interest" description="Disordered" evidence="8">
    <location>
        <begin position="50"/>
        <end position="116"/>
    </location>
</feature>
<evidence type="ECO:0000313" key="11">
    <source>
        <dbReference type="Proteomes" id="UP000271087"/>
    </source>
</evidence>
<name>A0A182EH27_ONCOC</name>
<evidence type="ECO:0000259" key="9">
    <source>
        <dbReference type="PROSITE" id="PS51057"/>
    </source>
</evidence>
<dbReference type="STRING" id="42157.A0A182EH27"/>
<dbReference type="PANTHER" id="PTHR45636:SF52">
    <property type="entry name" value="PAIRED DOMAIN-CONTAINING PROTEIN"/>
    <property type="match status" value="1"/>
</dbReference>
<dbReference type="AlphaFoldDB" id="A0A182EH27"/>
<evidence type="ECO:0000256" key="1">
    <source>
        <dbReference type="ARBA" id="ARBA00004123"/>
    </source>
</evidence>
<feature type="compositionally biased region" description="Low complexity" evidence="8">
    <location>
        <begin position="71"/>
        <end position="80"/>
    </location>
</feature>
<evidence type="ECO:0000256" key="6">
    <source>
        <dbReference type="ARBA" id="ARBA00023163"/>
    </source>
</evidence>
<evidence type="ECO:0000256" key="5">
    <source>
        <dbReference type="ARBA" id="ARBA00023125"/>
    </source>
</evidence>
<dbReference type="Pfam" id="PF00292">
    <property type="entry name" value="PAX"/>
    <property type="match status" value="1"/>
</dbReference>